<dbReference type="RefSeq" id="WP_049428175.1">
    <property type="nucleotide sequence ID" value="NZ_JAOCCB010000284.1"/>
</dbReference>
<comment type="caution">
    <text evidence="1">The sequence shown here is derived from an EMBL/GenBank/DDBJ whole genome shotgun (WGS) entry which is preliminary data.</text>
</comment>
<proteinExistence type="predicted"/>
<protein>
    <submittedName>
        <fullName evidence="1">Uncharacterized protein</fullName>
    </submittedName>
</protein>
<organism evidence="1 2">
    <name type="scientific">Stenotrophomonas maltophilia</name>
    <name type="common">Pseudomonas maltophilia</name>
    <name type="synonym">Xanthomonas maltophilia</name>
    <dbReference type="NCBI Taxonomy" id="40324"/>
    <lineage>
        <taxon>Bacteria</taxon>
        <taxon>Pseudomonadati</taxon>
        <taxon>Pseudomonadota</taxon>
        <taxon>Gammaproteobacteria</taxon>
        <taxon>Lysobacterales</taxon>
        <taxon>Lysobacteraceae</taxon>
        <taxon>Stenotrophomonas</taxon>
        <taxon>Stenotrophomonas maltophilia group</taxon>
    </lineage>
</organism>
<reference evidence="1" key="1">
    <citation type="submission" date="2023-08" db="EMBL/GenBank/DDBJ databases">
        <authorList>
            <consortium name="Clinical and Environmental Microbiology Branch: Whole genome sequencing antimicrobial resistance pathogens in the healthcare setting"/>
        </authorList>
    </citation>
    <scope>NUCLEOTIDE SEQUENCE</scope>
    <source>
        <strain evidence="1">2023CJ-00293</strain>
    </source>
</reference>
<name>A0AAI9CH52_STEMA</name>
<sequence length="87" mass="9706">MNHDKSRDLEIARTIEGTIRASVLKTCLVVLILFGTVGMSADLIGPLPTALVVLYQVCLGAAVVTFMLYALLHWRTRRAIRRLNDPR</sequence>
<gene>
    <name evidence="1" type="ORF">REH87_001536</name>
</gene>
<dbReference type="EMBL" id="ABLTIR010000023">
    <property type="protein sequence ID" value="EKZ1926539.1"/>
    <property type="molecule type" value="Genomic_DNA"/>
</dbReference>
<dbReference type="Proteomes" id="UP001225498">
    <property type="component" value="Unassembled WGS sequence"/>
</dbReference>
<dbReference type="AlphaFoldDB" id="A0AAI9CH52"/>
<evidence type="ECO:0000313" key="1">
    <source>
        <dbReference type="EMBL" id="EKZ1926539.1"/>
    </source>
</evidence>
<accession>A0AAI9CH52</accession>
<evidence type="ECO:0000313" key="2">
    <source>
        <dbReference type="Proteomes" id="UP001225498"/>
    </source>
</evidence>